<evidence type="ECO:0000259" key="14">
    <source>
        <dbReference type="PROSITE" id="PS51847"/>
    </source>
</evidence>
<proteinExistence type="predicted"/>
<dbReference type="PROSITE" id="PS50004">
    <property type="entry name" value="C2"/>
    <property type="match status" value="2"/>
</dbReference>
<dbReference type="GO" id="GO:0061817">
    <property type="term" value="P:endoplasmic reticulum-plasma membrane tethering"/>
    <property type="evidence" value="ECO:0007669"/>
    <property type="project" value="InterPro"/>
</dbReference>
<dbReference type="CDD" id="cd04052">
    <property type="entry name" value="C2B_Tricalbin-like"/>
    <property type="match status" value="1"/>
</dbReference>
<dbReference type="Pfam" id="PF25331">
    <property type="entry name" value="C2_Mug190_3rd"/>
    <property type="match status" value="1"/>
</dbReference>
<feature type="compositionally biased region" description="Basic and acidic residues" evidence="11">
    <location>
        <begin position="50"/>
        <end position="59"/>
    </location>
</feature>
<feature type="domain" description="C2" evidence="13">
    <location>
        <begin position="797"/>
        <end position="933"/>
    </location>
</feature>
<dbReference type="SUPFAM" id="SSF49562">
    <property type="entry name" value="C2 domain (Calcium/lipid-binding domain, CaLB)"/>
    <property type="match status" value="2"/>
</dbReference>
<feature type="region of interest" description="Disordered" evidence="11">
    <location>
        <begin position="772"/>
        <end position="796"/>
    </location>
</feature>
<keyword evidence="16" id="KW-1185">Reference proteome</keyword>
<protein>
    <recommendedName>
        <fullName evidence="17">Meiotically up-regulated gene 190 protein</fullName>
    </recommendedName>
</protein>
<feature type="compositionally biased region" description="Basic and acidic residues" evidence="11">
    <location>
        <begin position="30"/>
        <end position="43"/>
    </location>
</feature>
<feature type="compositionally biased region" description="Basic residues" evidence="11">
    <location>
        <begin position="1176"/>
        <end position="1188"/>
    </location>
</feature>
<evidence type="ECO:0000256" key="9">
    <source>
        <dbReference type="ARBA" id="ARBA00023121"/>
    </source>
</evidence>
<evidence type="ECO:0000313" key="16">
    <source>
        <dbReference type="Proteomes" id="UP000800094"/>
    </source>
</evidence>
<feature type="region of interest" description="Disordered" evidence="11">
    <location>
        <begin position="1"/>
        <end position="204"/>
    </location>
</feature>
<sequence>MSGVEDVEQGTGIKHKSPYTPHHQIPTVQKYREEKHDREEKYGASDGETDDRSTLDRLGDAYTTLRHGTEAVNPNESTQPYKAANKNAEHEEGIADDHAGRTEDTEGREDKEDQGKEDQGKEDQSKDEDTAEDTTEGMLSEANPKKARKAMKKFNADGSERQVTDPVTHLPITIHDFTDKDLKKTPKNGPPAGSEPRSATGAPALNKSDKQLAEEGHESQNAHGVMETLFPPPDFDMMREGMNDVYMKALMVGMGIVCVILLVAVVLIELTLRSMGWSRTIIAIAEVIAGIVASMVTITGMREWASNRVRGYWETEVWQAERERGKDLAKSETAESAQWLNSLLASIWPLVNPDLFTSVSDTLEDVMQASLPKMVRMVSVDDLGQGSEALRILGVRWLPTGAATHSVSHDGSLKAPDDEKNDRTVPGQGEMQSGADEKDEDGDGQDDGVAEGMEAEEGDFVNVEVAFAYRPSTGRKGMKERAKNAHLYLAFYLPTNIKLPVWVEVKGFIGVVRLRLQLTPDPPFFSLCTITFLGQPRVDLACVPLIKQGPNLLDVPLISRFVQSSVDAAMAEYVAPKSLTLDLKDMLMGDDFKKDTSARGILVVNIKRAFDFKEGDSGIGPFKSGSADPYVSVGWAKFGKPLWSTRILQNNMEPHWDETCYLLITPDELNVEEKLRVQLWDSDRSTADDDLGRIELDIKTLMKDRATNGKMCDREDGFKSLKAGEGMPGKLTWSVGYFSKTRITDDQLAAQEEDPEIKNIDQLKEKVYKESENKLREASKDESDEVEQQKQQDLKARQDQLIIASPPPQHYPSGILSIQIHQITGLELESINKNKGSKNEGASDEEEEGDDLPSAYSTIILNHQKVFKTRTKPKNSKPFFNAGCERFIRDYRNTEVHISVRDSRVHEDDPLLGVIYLPLSKVLKDRSQINTNYPLSGGIGYGRARISMVFRSVQLQSPPRMLGWDYGTLDINPVVKAIDVPQDLHHLRMKIRTNMARGKLHSGSENEELNTEDGHVVWKAKKENALRLPVRKRYSSPLIVEFRKDSALADRTPAFCILWLKDIPDNEEQTVRLAVWKGDLARAQDNVLPEYGEKVGEIELKMTFWSGLSGYHAPLGKKDPHMADVMEVLDTCHENDDMEYDEGPEDASSSSSSDSDSDDEMEKDGKRGKIAEIKDYKKHSKQLHRRNRGAMQWKGPRTLAWMKHAAEKGEAKVEGLFKHGDRSGGGIETEV</sequence>
<dbReference type="EMBL" id="ML987207">
    <property type="protein sequence ID" value="KAF2242591.1"/>
    <property type="molecule type" value="Genomic_DNA"/>
</dbReference>
<feature type="domain" description="SMP-LTD" evidence="14">
    <location>
        <begin position="333"/>
        <end position="584"/>
    </location>
</feature>
<evidence type="ECO:0000256" key="11">
    <source>
        <dbReference type="SAM" id="MobiDB-lite"/>
    </source>
</evidence>
<feature type="transmembrane region" description="Helical" evidence="12">
    <location>
        <begin position="245"/>
        <end position="268"/>
    </location>
</feature>
<accession>A0A6A6HX36</accession>
<keyword evidence="4 12" id="KW-0812">Transmembrane</keyword>
<dbReference type="InterPro" id="IPR031468">
    <property type="entry name" value="SMP_LBD"/>
</dbReference>
<dbReference type="GO" id="GO:0008289">
    <property type="term" value="F:lipid binding"/>
    <property type="evidence" value="ECO:0007669"/>
    <property type="project" value="UniProtKB-KW"/>
</dbReference>
<dbReference type="PANTHER" id="PTHR47348:SF2">
    <property type="entry name" value="MEIOTICALLY UP-REGULATED 190 PROTEIN"/>
    <property type="match status" value="1"/>
</dbReference>
<dbReference type="InterPro" id="IPR037765">
    <property type="entry name" value="C2B_Tricalbin"/>
</dbReference>
<feature type="domain" description="C2" evidence="13">
    <location>
        <begin position="582"/>
        <end position="711"/>
    </location>
</feature>
<evidence type="ECO:0000256" key="5">
    <source>
        <dbReference type="ARBA" id="ARBA00022737"/>
    </source>
</evidence>
<feature type="compositionally biased region" description="Acidic residues" evidence="11">
    <location>
        <begin position="842"/>
        <end position="851"/>
    </location>
</feature>
<keyword evidence="10 12" id="KW-0472">Membrane</keyword>
<dbReference type="InterPro" id="IPR037767">
    <property type="entry name" value="C2A_Mug190-like"/>
</dbReference>
<comment type="subcellular location">
    <subcellularLocation>
        <location evidence="1">Endoplasmic reticulum membrane</location>
    </subcellularLocation>
</comment>
<feature type="compositionally biased region" description="Basic and acidic residues" evidence="11">
    <location>
        <begin position="1163"/>
        <end position="1175"/>
    </location>
</feature>
<dbReference type="InterPro" id="IPR057349">
    <property type="entry name" value="C2_Mug190_3rd"/>
</dbReference>
<feature type="transmembrane region" description="Helical" evidence="12">
    <location>
        <begin position="280"/>
        <end position="301"/>
    </location>
</feature>
<evidence type="ECO:0000256" key="1">
    <source>
        <dbReference type="ARBA" id="ARBA00004586"/>
    </source>
</evidence>
<dbReference type="Pfam" id="PF25669">
    <property type="entry name" value="SMP_MUG190-like"/>
    <property type="match status" value="1"/>
</dbReference>
<feature type="compositionally biased region" description="Basic and acidic residues" evidence="11">
    <location>
        <begin position="1212"/>
        <end position="1222"/>
    </location>
</feature>
<dbReference type="AlphaFoldDB" id="A0A6A6HX36"/>
<keyword evidence="3" id="KW-0597">Phosphoprotein</keyword>
<feature type="compositionally biased region" description="Acidic residues" evidence="11">
    <location>
        <begin position="1136"/>
        <end position="1145"/>
    </location>
</feature>
<keyword evidence="7 12" id="KW-1133">Transmembrane helix</keyword>
<evidence type="ECO:0000256" key="3">
    <source>
        <dbReference type="ARBA" id="ARBA00022553"/>
    </source>
</evidence>
<dbReference type="PROSITE" id="PS51847">
    <property type="entry name" value="SMP"/>
    <property type="match status" value="1"/>
</dbReference>
<keyword evidence="2" id="KW-0813">Transport</keyword>
<feature type="region of interest" description="Disordered" evidence="11">
    <location>
        <begin position="405"/>
        <end position="450"/>
    </location>
</feature>
<feature type="region of interest" description="Disordered" evidence="11">
    <location>
        <begin position="1136"/>
        <end position="1196"/>
    </location>
</feature>
<dbReference type="CDD" id="cd04041">
    <property type="entry name" value="C2A_fungal"/>
    <property type="match status" value="1"/>
</dbReference>
<dbReference type="RefSeq" id="XP_033677595.1">
    <property type="nucleotide sequence ID" value="XM_033835962.1"/>
</dbReference>
<feature type="compositionally biased region" description="Acidic residues" evidence="11">
    <location>
        <begin position="437"/>
        <end position="450"/>
    </location>
</feature>
<dbReference type="GO" id="GO:0005789">
    <property type="term" value="C:endoplasmic reticulum membrane"/>
    <property type="evidence" value="ECO:0007669"/>
    <property type="project" value="UniProtKB-SubCell"/>
</dbReference>
<dbReference type="InterPro" id="IPR000008">
    <property type="entry name" value="C2_dom"/>
</dbReference>
<feature type="region of interest" description="Disordered" evidence="11">
    <location>
        <begin position="831"/>
        <end position="851"/>
    </location>
</feature>
<dbReference type="SMART" id="SM00239">
    <property type="entry name" value="C2"/>
    <property type="match status" value="2"/>
</dbReference>
<evidence type="ECO:0000256" key="2">
    <source>
        <dbReference type="ARBA" id="ARBA00022448"/>
    </source>
</evidence>
<evidence type="ECO:0000256" key="12">
    <source>
        <dbReference type="SAM" id="Phobius"/>
    </source>
</evidence>
<evidence type="ECO:0000256" key="4">
    <source>
        <dbReference type="ARBA" id="ARBA00022692"/>
    </source>
</evidence>
<dbReference type="InterPro" id="IPR035892">
    <property type="entry name" value="C2_domain_sf"/>
</dbReference>
<gene>
    <name evidence="15" type="ORF">BU26DRAFT_609925</name>
</gene>
<dbReference type="Proteomes" id="UP000800094">
    <property type="component" value="Unassembled WGS sequence"/>
</dbReference>
<feature type="compositionally biased region" description="Basic and acidic residues" evidence="11">
    <location>
        <begin position="154"/>
        <end position="163"/>
    </location>
</feature>
<dbReference type="CDD" id="cd21676">
    <property type="entry name" value="SMP_Mug190"/>
    <property type="match status" value="1"/>
</dbReference>
<evidence type="ECO:0000259" key="13">
    <source>
        <dbReference type="PROSITE" id="PS50004"/>
    </source>
</evidence>
<dbReference type="Pfam" id="PF00168">
    <property type="entry name" value="C2"/>
    <property type="match status" value="2"/>
</dbReference>
<evidence type="ECO:0000256" key="6">
    <source>
        <dbReference type="ARBA" id="ARBA00022824"/>
    </source>
</evidence>
<evidence type="ECO:0000256" key="8">
    <source>
        <dbReference type="ARBA" id="ARBA00023055"/>
    </source>
</evidence>
<evidence type="ECO:0000256" key="10">
    <source>
        <dbReference type="ARBA" id="ARBA00023136"/>
    </source>
</evidence>
<dbReference type="OrthoDB" id="419768at2759"/>
<dbReference type="PANTHER" id="PTHR47348">
    <property type="entry name" value="MEIOTICALLY UP-REGULATED GENE 190 PROTEIN"/>
    <property type="match status" value="1"/>
</dbReference>
<keyword evidence="9" id="KW-0446">Lipid-binding</keyword>
<keyword evidence="6" id="KW-0256">Endoplasmic reticulum</keyword>
<dbReference type="GO" id="GO:0006869">
    <property type="term" value="P:lipid transport"/>
    <property type="evidence" value="ECO:0007669"/>
    <property type="project" value="UniProtKB-KW"/>
</dbReference>
<organism evidence="15 16">
    <name type="scientific">Trematosphaeria pertusa</name>
    <dbReference type="NCBI Taxonomy" id="390896"/>
    <lineage>
        <taxon>Eukaryota</taxon>
        <taxon>Fungi</taxon>
        <taxon>Dikarya</taxon>
        <taxon>Ascomycota</taxon>
        <taxon>Pezizomycotina</taxon>
        <taxon>Dothideomycetes</taxon>
        <taxon>Pleosporomycetidae</taxon>
        <taxon>Pleosporales</taxon>
        <taxon>Massarineae</taxon>
        <taxon>Trematosphaeriaceae</taxon>
        <taxon>Trematosphaeria</taxon>
    </lineage>
</organism>
<feature type="compositionally biased region" description="Basic and acidic residues" evidence="11">
    <location>
        <begin position="407"/>
        <end position="423"/>
    </location>
</feature>
<feature type="region of interest" description="Disordered" evidence="11">
    <location>
        <begin position="1212"/>
        <end position="1231"/>
    </location>
</feature>
<feature type="compositionally biased region" description="Basic and acidic residues" evidence="11">
    <location>
        <begin position="87"/>
        <end position="128"/>
    </location>
</feature>
<reference evidence="15" key="1">
    <citation type="journal article" date="2020" name="Stud. Mycol.">
        <title>101 Dothideomycetes genomes: a test case for predicting lifestyles and emergence of pathogens.</title>
        <authorList>
            <person name="Haridas S."/>
            <person name="Albert R."/>
            <person name="Binder M."/>
            <person name="Bloem J."/>
            <person name="Labutti K."/>
            <person name="Salamov A."/>
            <person name="Andreopoulos B."/>
            <person name="Baker S."/>
            <person name="Barry K."/>
            <person name="Bills G."/>
            <person name="Bluhm B."/>
            <person name="Cannon C."/>
            <person name="Castanera R."/>
            <person name="Culley D."/>
            <person name="Daum C."/>
            <person name="Ezra D."/>
            <person name="Gonzalez J."/>
            <person name="Henrissat B."/>
            <person name="Kuo A."/>
            <person name="Liang C."/>
            <person name="Lipzen A."/>
            <person name="Lutzoni F."/>
            <person name="Magnuson J."/>
            <person name="Mondo S."/>
            <person name="Nolan M."/>
            <person name="Ohm R."/>
            <person name="Pangilinan J."/>
            <person name="Park H.-J."/>
            <person name="Ramirez L."/>
            <person name="Alfaro M."/>
            <person name="Sun H."/>
            <person name="Tritt A."/>
            <person name="Yoshinaga Y."/>
            <person name="Zwiers L.-H."/>
            <person name="Turgeon B."/>
            <person name="Goodwin S."/>
            <person name="Spatafora J."/>
            <person name="Crous P."/>
            <person name="Grigoriev I."/>
        </authorList>
    </citation>
    <scope>NUCLEOTIDE SEQUENCE</scope>
    <source>
        <strain evidence="15">CBS 122368</strain>
    </source>
</reference>
<evidence type="ECO:0008006" key="17">
    <source>
        <dbReference type="Google" id="ProtNLM"/>
    </source>
</evidence>
<evidence type="ECO:0000313" key="15">
    <source>
        <dbReference type="EMBL" id="KAF2242591.1"/>
    </source>
</evidence>
<dbReference type="GeneID" id="54589292"/>
<keyword evidence="8" id="KW-0445">Lipid transport</keyword>
<keyword evidence="5" id="KW-0677">Repeat</keyword>
<dbReference type="Gene3D" id="2.60.40.150">
    <property type="entry name" value="C2 domain"/>
    <property type="match status" value="2"/>
</dbReference>
<name>A0A6A6HX36_9PLEO</name>
<evidence type="ECO:0000256" key="7">
    <source>
        <dbReference type="ARBA" id="ARBA00022989"/>
    </source>
</evidence>